<keyword evidence="5 8" id="KW-0812">Transmembrane</keyword>
<sequence length="240" mass="26112">MMLAAGIALFIFIAGPTVFLINFMPASVIAFFKELPVMLERSAIQGEASADFLQWWTVFYWAWWIAIIPFVGMFIAKVSRGRTLREFFVAVIAAPTVVTFVWFTILGGTSMYQESQGHELYASEEYQDILFNMLETLPFGGIMSIVAIGSIVIFFITSGDSATLVMGSIAQGGRTVPSRWVSVVLGLAVSGFALAMLLAGGETMLSTVQAFITSAGLPFTAIVLVLMVAWAKDLNADPYL</sequence>
<feature type="transmembrane region" description="Helical" evidence="8">
    <location>
        <begin position="211"/>
        <end position="231"/>
    </location>
</feature>
<evidence type="ECO:0000313" key="9">
    <source>
        <dbReference type="EMBL" id="HIY66336.1"/>
    </source>
</evidence>
<dbReference type="GO" id="GO:0005886">
    <property type="term" value="C:plasma membrane"/>
    <property type="evidence" value="ECO:0007669"/>
    <property type="project" value="UniProtKB-SubCell"/>
</dbReference>
<feature type="transmembrane region" description="Helical" evidence="8">
    <location>
        <begin position="87"/>
        <end position="105"/>
    </location>
</feature>
<dbReference type="EMBL" id="DXDC01000262">
    <property type="protein sequence ID" value="HIY66336.1"/>
    <property type="molecule type" value="Genomic_DNA"/>
</dbReference>
<dbReference type="PANTHER" id="PTHR30047">
    <property type="entry name" value="HIGH-AFFINITY CHOLINE TRANSPORT PROTEIN-RELATED"/>
    <property type="match status" value="1"/>
</dbReference>
<comment type="similarity">
    <text evidence="2">Belongs to the BCCT transporter (TC 2.A.15) family.</text>
</comment>
<feature type="transmembrane region" description="Helical" evidence="8">
    <location>
        <begin position="180"/>
        <end position="199"/>
    </location>
</feature>
<dbReference type="Proteomes" id="UP000824005">
    <property type="component" value="Unassembled WGS sequence"/>
</dbReference>
<evidence type="ECO:0000256" key="5">
    <source>
        <dbReference type="ARBA" id="ARBA00022692"/>
    </source>
</evidence>
<dbReference type="GO" id="GO:0022857">
    <property type="term" value="F:transmembrane transporter activity"/>
    <property type="evidence" value="ECO:0007669"/>
    <property type="project" value="InterPro"/>
</dbReference>
<comment type="caution">
    <text evidence="9">The sequence shown here is derived from an EMBL/GenBank/DDBJ whole genome shotgun (WGS) entry which is preliminary data.</text>
</comment>
<evidence type="ECO:0000256" key="7">
    <source>
        <dbReference type="ARBA" id="ARBA00023136"/>
    </source>
</evidence>
<evidence type="ECO:0000256" key="8">
    <source>
        <dbReference type="SAM" id="Phobius"/>
    </source>
</evidence>
<keyword evidence="4" id="KW-1003">Cell membrane</keyword>
<name>A0A9D1YVR2_9MICO</name>
<keyword evidence="3" id="KW-0813">Transport</keyword>
<evidence type="ECO:0000256" key="6">
    <source>
        <dbReference type="ARBA" id="ARBA00022989"/>
    </source>
</evidence>
<dbReference type="Pfam" id="PF02028">
    <property type="entry name" value="BCCT"/>
    <property type="match status" value="1"/>
</dbReference>
<reference evidence="9" key="1">
    <citation type="journal article" date="2021" name="PeerJ">
        <title>Extensive microbial diversity within the chicken gut microbiome revealed by metagenomics and culture.</title>
        <authorList>
            <person name="Gilroy R."/>
            <person name="Ravi A."/>
            <person name="Getino M."/>
            <person name="Pursley I."/>
            <person name="Horton D.L."/>
            <person name="Alikhan N.F."/>
            <person name="Baker D."/>
            <person name="Gharbi K."/>
            <person name="Hall N."/>
            <person name="Watson M."/>
            <person name="Adriaenssens E.M."/>
            <person name="Foster-Nyarko E."/>
            <person name="Jarju S."/>
            <person name="Secka A."/>
            <person name="Antonio M."/>
            <person name="Oren A."/>
            <person name="Chaudhuri R.R."/>
            <person name="La Ragione R."/>
            <person name="Hildebrand F."/>
            <person name="Pallen M.J."/>
        </authorList>
    </citation>
    <scope>NUCLEOTIDE SEQUENCE</scope>
    <source>
        <strain evidence="9">ChiGjej1B1-98</strain>
    </source>
</reference>
<keyword evidence="7 8" id="KW-0472">Membrane</keyword>
<evidence type="ECO:0000256" key="2">
    <source>
        <dbReference type="ARBA" id="ARBA00005658"/>
    </source>
</evidence>
<reference evidence="9" key="2">
    <citation type="submission" date="2021-04" db="EMBL/GenBank/DDBJ databases">
        <authorList>
            <person name="Gilroy R."/>
        </authorList>
    </citation>
    <scope>NUCLEOTIDE SEQUENCE</scope>
    <source>
        <strain evidence="9">ChiGjej1B1-98</strain>
    </source>
</reference>
<feature type="transmembrane region" description="Helical" evidence="8">
    <location>
        <begin position="139"/>
        <end position="159"/>
    </location>
</feature>
<gene>
    <name evidence="9" type="ORF">H9830_08685</name>
</gene>
<evidence type="ECO:0000256" key="3">
    <source>
        <dbReference type="ARBA" id="ARBA00022448"/>
    </source>
</evidence>
<evidence type="ECO:0000313" key="10">
    <source>
        <dbReference type="Proteomes" id="UP000824005"/>
    </source>
</evidence>
<comment type="subcellular location">
    <subcellularLocation>
        <location evidence="1">Cell membrane</location>
        <topology evidence="1">Multi-pass membrane protein</topology>
    </subcellularLocation>
</comment>
<accession>A0A9D1YVR2</accession>
<feature type="transmembrane region" description="Helical" evidence="8">
    <location>
        <begin position="54"/>
        <end position="75"/>
    </location>
</feature>
<dbReference type="InterPro" id="IPR000060">
    <property type="entry name" value="BCCT_transptr"/>
</dbReference>
<dbReference type="AlphaFoldDB" id="A0A9D1YVR2"/>
<proteinExistence type="inferred from homology"/>
<organism evidence="9 10">
    <name type="scientific">Candidatus Agrococcus pullicola</name>
    <dbReference type="NCBI Taxonomy" id="2838429"/>
    <lineage>
        <taxon>Bacteria</taxon>
        <taxon>Bacillati</taxon>
        <taxon>Actinomycetota</taxon>
        <taxon>Actinomycetes</taxon>
        <taxon>Micrococcales</taxon>
        <taxon>Microbacteriaceae</taxon>
        <taxon>Agrococcus</taxon>
    </lineage>
</organism>
<protein>
    <submittedName>
        <fullName evidence="9">BCCT family transporter</fullName>
    </submittedName>
</protein>
<evidence type="ECO:0000256" key="4">
    <source>
        <dbReference type="ARBA" id="ARBA00022475"/>
    </source>
</evidence>
<keyword evidence="6 8" id="KW-1133">Transmembrane helix</keyword>
<evidence type="ECO:0000256" key="1">
    <source>
        <dbReference type="ARBA" id="ARBA00004651"/>
    </source>
</evidence>
<dbReference type="PANTHER" id="PTHR30047:SF7">
    <property type="entry name" value="HIGH-AFFINITY CHOLINE TRANSPORT PROTEIN"/>
    <property type="match status" value="1"/>
</dbReference>